<dbReference type="InParanoid" id="A0A078AFH0"/>
<evidence type="ECO:0000256" key="1">
    <source>
        <dbReference type="ARBA" id="ARBA00022527"/>
    </source>
</evidence>
<evidence type="ECO:0000256" key="5">
    <source>
        <dbReference type="ARBA" id="ARBA00022840"/>
    </source>
</evidence>
<protein>
    <submittedName>
        <fullName evidence="9">Protein kinase domain containing protein</fullName>
    </submittedName>
</protein>
<dbReference type="InterPro" id="IPR011009">
    <property type="entry name" value="Kinase-like_dom_sf"/>
</dbReference>
<feature type="region of interest" description="Disordered" evidence="6">
    <location>
        <begin position="144"/>
        <end position="173"/>
    </location>
</feature>
<dbReference type="GO" id="GO:0005524">
    <property type="term" value="F:ATP binding"/>
    <property type="evidence" value="ECO:0007669"/>
    <property type="project" value="UniProtKB-KW"/>
</dbReference>
<feature type="domain" description="AGC-kinase C-terminal" evidence="8">
    <location>
        <begin position="405"/>
        <end position="478"/>
    </location>
</feature>
<dbReference type="PROSITE" id="PS50011">
    <property type="entry name" value="PROTEIN_KINASE_DOM"/>
    <property type="match status" value="1"/>
</dbReference>
<dbReference type="OrthoDB" id="63267at2759"/>
<keyword evidence="2" id="KW-0808">Transferase</keyword>
<keyword evidence="5" id="KW-0067">ATP-binding</keyword>
<dbReference type="PROSITE" id="PS00108">
    <property type="entry name" value="PROTEIN_KINASE_ST"/>
    <property type="match status" value="1"/>
</dbReference>
<evidence type="ECO:0000256" key="4">
    <source>
        <dbReference type="ARBA" id="ARBA00022777"/>
    </source>
</evidence>
<dbReference type="InterPro" id="IPR008271">
    <property type="entry name" value="Ser/Thr_kinase_AS"/>
</dbReference>
<dbReference type="SMART" id="SM00133">
    <property type="entry name" value="S_TK_X"/>
    <property type="match status" value="1"/>
</dbReference>
<keyword evidence="4 9" id="KW-0418">Kinase</keyword>
<accession>A0A078AFH0</accession>
<evidence type="ECO:0000259" key="7">
    <source>
        <dbReference type="PROSITE" id="PS50011"/>
    </source>
</evidence>
<dbReference type="Proteomes" id="UP000039865">
    <property type="component" value="Unassembled WGS sequence"/>
</dbReference>
<proteinExistence type="predicted"/>
<evidence type="ECO:0000313" key="9">
    <source>
        <dbReference type="EMBL" id="CDW80994.1"/>
    </source>
</evidence>
<keyword evidence="10" id="KW-1185">Reference proteome</keyword>
<dbReference type="SMART" id="SM00220">
    <property type="entry name" value="S_TKc"/>
    <property type="match status" value="1"/>
</dbReference>
<reference evidence="9 10" key="1">
    <citation type="submission" date="2014-06" db="EMBL/GenBank/DDBJ databases">
        <authorList>
            <person name="Swart Estienne"/>
        </authorList>
    </citation>
    <scope>NUCLEOTIDE SEQUENCE [LARGE SCALE GENOMIC DNA]</scope>
    <source>
        <strain evidence="9 10">130c</strain>
    </source>
</reference>
<dbReference type="EMBL" id="CCKQ01009498">
    <property type="protein sequence ID" value="CDW80994.1"/>
    <property type="molecule type" value="Genomic_DNA"/>
</dbReference>
<evidence type="ECO:0000313" key="10">
    <source>
        <dbReference type="Proteomes" id="UP000039865"/>
    </source>
</evidence>
<gene>
    <name evidence="9" type="primary">Contig1502.g1643</name>
    <name evidence="9" type="ORF">STYLEM_10000</name>
</gene>
<dbReference type="PROSITE" id="PS51285">
    <property type="entry name" value="AGC_KINASE_CTER"/>
    <property type="match status" value="1"/>
</dbReference>
<dbReference type="InterPro" id="IPR000719">
    <property type="entry name" value="Prot_kinase_dom"/>
</dbReference>
<evidence type="ECO:0000259" key="8">
    <source>
        <dbReference type="PROSITE" id="PS51285"/>
    </source>
</evidence>
<dbReference type="FunFam" id="1.10.510.10:FF:000008">
    <property type="entry name" value="Non-specific serine/threonine protein kinase"/>
    <property type="match status" value="1"/>
</dbReference>
<name>A0A078AFH0_STYLE</name>
<dbReference type="PANTHER" id="PTHR24351">
    <property type="entry name" value="RIBOSOMAL PROTEIN S6 KINASE"/>
    <property type="match status" value="1"/>
</dbReference>
<dbReference type="SUPFAM" id="SSF56112">
    <property type="entry name" value="Protein kinase-like (PK-like)"/>
    <property type="match status" value="1"/>
</dbReference>
<dbReference type="OMA" id="VTISKCG"/>
<keyword evidence="3" id="KW-0547">Nucleotide-binding</keyword>
<dbReference type="AlphaFoldDB" id="A0A078AFH0"/>
<keyword evidence="1" id="KW-0723">Serine/threonine-protein kinase</keyword>
<feature type="domain" description="Protein kinase" evidence="7">
    <location>
        <begin position="64"/>
        <end position="404"/>
    </location>
</feature>
<evidence type="ECO:0000256" key="3">
    <source>
        <dbReference type="ARBA" id="ARBA00022741"/>
    </source>
</evidence>
<organism evidence="9 10">
    <name type="scientific">Stylonychia lemnae</name>
    <name type="common">Ciliate</name>
    <dbReference type="NCBI Taxonomy" id="5949"/>
    <lineage>
        <taxon>Eukaryota</taxon>
        <taxon>Sar</taxon>
        <taxon>Alveolata</taxon>
        <taxon>Ciliophora</taxon>
        <taxon>Intramacronucleata</taxon>
        <taxon>Spirotrichea</taxon>
        <taxon>Stichotrichia</taxon>
        <taxon>Sporadotrichida</taxon>
        <taxon>Oxytrichidae</taxon>
        <taxon>Stylonychinae</taxon>
        <taxon>Stylonychia</taxon>
    </lineage>
</organism>
<dbReference type="InterPro" id="IPR000961">
    <property type="entry name" value="AGC-kinase_C"/>
</dbReference>
<sequence length="483" mass="56766">METKKEKQIEIQDYLSVQNDSDFTNQFIRQLQRNVEITQLCGFTRLEGQSSKEFVIHVSKEHDFRFKSEQQDKIFSVLQRLFHNLKLQNLPLYEVSAKDLRDYTTTDKDVERGITKLPLFYSRVYKYDIKEELTQKFQELQFELDPRENSNSTSQGGEEFKNPSPLPLKVNEPLDDYNKHLQRRSKGGIKQLLISNCLILKQLVSLEKEPSEKGGELFKHLSEAKRFSEYQAKFYTAQIALGLGYLHSKNIIYRDLKLENVLMHTDGYILLADFGLAKRKRDNEEDPNSFCGTPEYLCNFQFQLIIIAPEMILGTGHDHTLDWWALGILLYEMIVGIPPFYNKNQHHMFYLITNSQVKWPEQDRHGVEVSYTAKDLILRLLEKDKKQRLGEKEDYKDIIKHPFFSDIDFNKLQKKELKAPFIPKVNFSKDLRNFDESLTAQETRESVPSDEVIQRIMEKKDVFENFGFSLEGDQQKSNRLSDL</sequence>
<dbReference type="Pfam" id="PF00069">
    <property type="entry name" value="Pkinase"/>
    <property type="match status" value="1"/>
</dbReference>
<dbReference type="Gene3D" id="1.10.510.10">
    <property type="entry name" value="Transferase(Phosphotransferase) domain 1"/>
    <property type="match status" value="1"/>
</dbReference>
<evidence type="ECO:0000256" key="2">
    <source>
        <dbReference type="ARBA" id="ARBA00022679"/>
    </source>
</evidence>
<evidence type="ECO:0000256" key="6">
    <source>
        <dbReference type="SAM" id="MobiDB-lite"/>
    </source>
</evidence>
<dbReference type="Gene3D" id="3.30.200.20">
    <property type="entry name" value="Phosphorylase Kinase, domain 1"/>
    <property type="match status" value="1"/>
</dbReference>
<dbReference type="GO" id="GO:0004674">
    <property type="term" value="F:protein serine/threonine kinase activity"/>
    <property type="evidence" value="ECO:0007669"/>
    <property type="project" value="UniProtKB-KW"/>
</dbReference>